<organism evidence="2 3">
    <name type="scientific">Halomarina rubra</name>
    <dbReference type="NCBI Taxonomy" id="2071873"/>
    <lineage>
        <taxon>Archaea</taxon>
        <taxon>Methanobacteriati</taxon>
        <taxon>Methanobacteriota</taxon>
        <taxon>Stenosarchaea group</taxon>
        <taxon>Halobacteria</taxon>
        <taxon>Halobacteriales</taxon>
        <taxon>Natronomonadaceae</taxon>
        <taxon>Halomarina</taxon>
    </lineage>
</organism>
<dbReference type="RefSeq" id="WP_250873415.1">
    <property type="nucleotide sequence ID" value="NZ_JALXFV010000003.1"/>
</dbReference>
<evidence type="ECO:0000256" key="1">
    <source>
        <dbReference type="SAM" id="MobiDB-lite"/>
    </source>
</evidence>
<reference evidence="2 3" key="1">
    <citation type="journal article" date="2019" name="Int. J. Syst. Evol. Microbiol.">
        <title>The Global Catalogue of Microorganisms (GCM) 10K type strain sequencing project: providing services to taxonomists for standard genome sequencing and annotation.</title>
        <authorList>
            <consortium name="The Broad Institute Genomics Platform"/>
            <consortium name="The Broad Institute Genome Sequencing Center for Infectious Disease"/>
            <person name="Wu L."/>
            <person name="Ma J."/>
        </authorList>
    </citation>
    <scope>NUCLEOTIDE SEQUENCE [LARGE SCALE GENOMIC DNA]</scope>
    <source>
        <strain evidence="2 3">CGMCC 1.12563</strain>
    </source>
</reference>
<dbReference type="Pfam" id="PF19866">
    <property type="entry name" value="DUF6339"/>
    <property type="match status" value="1"/>
</dbReference>
<comment type="caution">
    <text evidence="2">The sequence shown here is derived from an EMBL/GenBank/DDBJ whole genome shotgun (WGS) entry which is preliminary data.</text>
</comment>
<evidence type="ECO:0000313" key="3">
    <source>
        <dbReference type="Proteomes" id="UP001597187"/>
    </source>
</evidence>
<feature type="region of interest" description="Disordered" evidence="1">
    <location>
        <begin position="1"/>
        <end position="25"/>
    </location>
</feature>
<feature type="compositionally biased region" description="Polar residues" evidence="1">
    <location>
        <begin position="16"/>
        <end position="25"/>
    </location>
</feature>
<protein>
    <submittedName>
        <fullName evidence="2">DUF6339 family protein</fullName>
    </submittedName>
</protein>
<dbReference type="InterPro" id="IPR045920">
    <property type="entry name" value="DUF6339"/>
</dbReference>
<evidence type="ECO:0000313" key="2">
    <source>
        <dbReference type="EMBL" id="MFD1513462.1"/>
    </source>
</evidence>
<keyword evidence="3" id="KW-1185">Reference proteome</keyword>
<gene>
    <name evidence="2" type="ORF">ACFSBT_09250</name>
</gene>
<name>A0ABD6AV55_9EURY</name>
<dbReference type="Proteomes" id="UP001597187">
    <property type="component" value="Unassembled WGS sequence"/>
</dbReference>
<accession>A0ABD6AV55</accession>
<dbReference type="EMBL" id="JBHUDC010000003">
    <property type="protein sequence ID" value="MFD1513462.1"/>
    <property type="molecule type" value="Genomic_DNA"/>
</dbReference>
<dbReference type="AlphaFoldDB" id="A0ABD6AV55"/>
<sequence>MSSGDVDTDDGRLADNTGTPLRTLTSEGRRLVDPAFLRGERTYADEVGQYVDEHTSDVHVELQGLRADLQAVVDSYDQYDSTIDAAAAPAVHRRLDISRRIAADPGVWHYLAVVEFPEFVRYRWEFNTETAMREKFLGAGTDIYSNALHRLWWIAELTHDGDDYSLTEEVLQKQTLANKIFDRWFARYRPAAVACCAKLVDESTEVAEEVTLRLNRVFSTRQLEGMDEAELGRLIQDLVTDIQNQGTTD</sequence>
<proteinExistence type="predicted"/>